<organism evidence="1 2">
    <name type="scientific">Carnegiea gigantea</name>
    <dbReference type="NCBI Taxonomy" id="171969"/>
    <lineage>
        <taxon>Eukaryota</taxon>
        <taxon>Viridiplantae</taxon>
        <taxon>Streptophyta</taxon>
        <taxon>Embryophyta</taxon>
        <taxon>Tracheophyta</taxon>
        <taxon>Spermatophyta</taxon>
        <taxon>Magnoliopsida</taxon>
        <taxon>eudicotyledons</taxon>
        <taxon>Gunneridae</taxon>
        <taxon>Pentapetalae</taxon>
        <taxon>Caryophyllales</taxon>
        <taxon>Cactineae</taxon>
        <taxon>Cactaceae</taxon>
        <taxon>Cactoideae</taxon>
        <taxon>Echinocereeae</taxon>
        <taxon>Carnegiea</taxon>
    </lineage>
</organism>
<protein>
    <submittedName>
        <fullName evidence="1">Uncharacterized protein</fullName>
    </submittedName>
</protein>
<dbReference type="AlphaFoldDB" id="A0A9Q1KS54"/>
<dbReference type="PANTHER" id="PTHR35505">
    <property type="entry name" value="OS01G0600300 PROTEIN"/>
    <property type="match status" value="1"/>
</dbReference>
<comment type="caution">
    <text evidence="1">The sequence shown here is derived from an EMBL/GenBank/DDBJ whole genome shotgun (WGS) entry which is preliminary data.</text>
</comment>
<accession>A0A9Q1KS54</accession>
<dbReference type="PANTHER" id="PTHR35505:SF1">
    <property type="entry name" value="SNF2 DOMAIN PROTEIN"/>
    <property type="match status" value="1"/>
</dbReference>
<proteinExistence type="predicted"/>
<evidence type="ECO:0000313" key="1">
    <source>
        <dbReference type="EMBL" id="KAJ8448850.1"/>
    </source>
</evidence>
<reference evidence="1" key="1">
    <citation type="submission" date="2022-04" db="EMBL/GenBank/DDBJ databases">
        <title>Carnegiea gigantea Genome sequencing and assembly v2.</title>
        <authorList>
            <person name="Copetti D."/>
            <person name="Sanderson M.J."/>
            <person name="Burquez A."/>
            <person name="Wojciechowski M.F."/>
        </authorList>
    </citation>
    <scope>NUCLEOTIDE SEQUENCE</scope>
    <source>
        <strain evidence="1">SGP5-SGP5p</strain>
        <tissue evidence="1">Aerial part</tissue>
    </source>
</reference>
<dbReference type="EMBL" id="JAKOGI010000027">
    <property type="protein sequence ID" value="KAJ8448850.1"/>
    <property type="molecule type" value="Genomic_DNA"/>
</dbReference>
<sequence>MAATRLNPVTSSLQTQFYEPMLQESVHHFLSQLKAGASDFSHFNLLFSRLIQTMSSPPLEVIWFYSAVNFHPHKNMIAQNDKLGMILAIKELFQFLVSCSGPCSSSMKRVAVLAPLVFELHNLVCDLKEQIGLSLDNVVINREIDCLMDGLVSYISLCCCEGVDEHDDSAAISQCFVDLVKVWTVQKRESEFKFEDGVRMFFPIISGEIRGRALVGTNGVGGFAGMVMCQVFLLSLCLKFRFKDLPKRLEEDVLSSAVNIITGFRSCYFFDTLLKVMLESSLRVASLLNCFDEAVLRETLFDAVILVDYPFFNPGCGVCLCSHHSDSLASVWLFVADKALEIAGHNGDQTKVIMYTKAFSKSLIHTQLLSWVSNQSGMGEDANKPKFSTPAAFIEWLVHLRSQGPSSFNTEFSMLLEKAMHHKSGMKCEPLLSEVDGSSKDNLFDRSTGGEDRGHRDLEMTDLTTDAAAISSYSPSFDSCRKRKAVKDDDIIRAKLLKYRIHDSPIKNFSPLQNDVGLIRRN</sequence>
<dbReference type="Proteomes" id="UP001153076">
    <property type="component" value="Unassembled WGS sequence"/>
</dbReference>
<keyword evidence="2" id="KW-1185">Reference proteome</keyword>
<gene>
    <name evidence="1" type="ORF">Cgig2_011471</name>
</gene>
<name>A0A9Q1KS54_9CARY</name>
<evidence type="ECO:0000313" key="2">
    <source>
        <dbReference type="Proteomes" id="UP001153076"/>
    </source>
</evidence>
<dbReference type="OrthoDB" id="1660458at2759"/>